<keyword evidence="1" id="KW-1133">Transmembrane helix</keyword>
<name>A0AAE3P676_9BACT</name>
<proteinExistence type="predicted"/>
<organism evidence="2 3">
    <name type="scientific">Candidatus Thermodesulfobacterium syntrophicum</name>
    <dbReference type="NCBI Taxonomy" id="3060442"/>
    <lineage>
        <taxon>Bacteria</taxon>
        <taxon>Pseudomonadati</taxon>
        <taxon>Thermodesulfobacteriota</taxon>
        <taxon>Thermodesulfobacteria</taxon>
        <taxon>Thermodesulfobacteriales</taxon>
        <taxon>Thermodesulfobacteriaceae</taxon>
        <taxon>Thermodesulfobacterium</taxon>
    </lineage>
</organism>
<dbReference type="Proteomes" id="UP001144110">
    <property type="component" value="Unassembled WGS sequence"/>
</dbReference>
<protein>
    <recommendedName>
        <fullName evidence="4">Cell division protein FtsL</fullName>
    </recommendedName>
</protein>
<accession>A0AAE3P676</accession>
<comment type="caution">
    <text evidence="2">The sequence shown here is derived from an EMBL/GenBank/DDBJ whole genome shotgun (WGS) entry which is preliminary data.</text>
</comment>
<evidence type="ECO:0000313" key="2">
    <source>
        <dbReference type="EMBL" id="MDF2953766.1"/>
    </source>
</evidence>
<keyword evidence="1" id="KW-0812">Transmembrane</keyword>
<evidence type="ECO:0000256" key="1">
    <source>
        <dbReference type="SAM" id="Phobius"/>
    </source>
</evidence>
<keyword evidence="1" id="KW-0472">Membrane</keyword>
<reference evidence="2" key="1">
    <citation type="submission" date="2022-11" db="EMBL/GenBank/DDBJ databases">
        <title>Candidatus Alkanophaga archaea from heated hydrothermal vent sediment oxidize petroleum alkanes.</title>
        <authorList>
            <person name="Zehnle H."/>
            <person name="Laso-Perez R."/>
            <person name="Lipp J."/>
            <person name="Teske A."/>
            <person name="Wegener G."/>
        </authorList>
    </citation>
    <scope>NUCLEOTIDE SEQUENCE</scope>
    <source>
        <strain evidence="2">MCA70</strain>
    </source>
</reference>
<dbReference type="AlphaFoldDB" id="A0AAE3P676"/>
<dbReference type="EMBL" id="JAPHEG010000004">
    <property type="protein sequence ID" value="MDF2953766.1"/>
    <property type="molecule type" value="Genomic_DNA"/>
</dbReference>
<gene>
    <name evidence="2" type="ORF">OD816_001011</name>
</gene>
<evidence type="ECO:0008006" key="4">
    <source>
        <dbReference type="Google" id="ProtNLM"/>
    </source>
</evidence>
<sequence>MNNKTLIYKPSVDYYHTNKKTNAKSETVSLKERVKIFLENLLILLLGISIFVLSVGIAYNTYILAKLKVKKLSLLKENKALRKEYQYLTSREVVLKKAKKLNLYPPQKGDLIKLK</sequence>
<feature type="transmembrane region" description="Helical" evidence="1">
    <location>
        <begin position="41"/>
        <end position="65"/>
    </location>
</feature>
<evidence type="ECO:0000313" key="3">
    <source>
        <dbReference type="Proteomes" id="UP001144110"/>
    </source>
</evidence>